<sequence>PKDKREIQASIRATADKNTRLTRLNSELNQELAEVMEERIALEMQLEQMKPFSS</sequence>
<accession>A0AAN8XSY8</accession>
<evidence type="ECO:0000313" key="2">
    <source>
        <dbReference type="EMBL" id="KAK7083614.1"/>
    </source>
</evidence>
<organism evidence="2 3">
    <name type="scientific">Halocaridina rubra</name>
    <name type="common">Hawaiian red shrimp</name>
    <dbReference type="NCBI Taxonomy" id="373956"/>
    <lineage>
        <taxon>Eukaryota</taxon>
        <taxon>Metazoa</taxon>
        <taxon>Ecdysozoa</taxon>
        <taxon>Arthropoda</taxon>
        <taxon>Crustacea</taxon>
        <taxon>Multicrustacea</taxon>
        <taxon>Malacostraca</taxon>
        <taxon>Eumalacostraca</taxon>
        <taxon>Eucarida</taxon>
        <taxon>Decapoda</taxon>
        <taxon>Pleocyemata</taxon>
        <taxon>Caridea</taxon>
        <taxon>Atyoidea</taxon>
        <taxon>Atyidae</taxon>
        <taxon>Halocaridina</taxon>
    </lineage>
</organism>
<dbReference type="EMBL" id="JAXCGZ010002745">
    <property type="protein sequence ID" value="KAK7083614.1"/>
    <property type="molecule type" value="Genomic_DNA"/>
</dbReference>
<keyword evidence="3" id="KW-1185">Reference proteome</keyword>
<name>A0AAN8XSY8_HALRR</name>
<keyword evidence="1" id="KW-0175">Coiled coil</keyword>
<reference evidence="2 3" key="1">
    <citation type="submission" date="2023-11" db="EMBL/GenBank/DDBJ databases">
        <title>Halocaridina rubra genome assembly.</title>
        <authorList>
            <person name="Smith C."/>
        </authorList>
    </citation>
    <scope>NUCLEOTIDE SEQUENCE [LARGE SCALE GENOMIC DNA]</scope>
    <source>
        <strain evidence="2">EP-1</strain>
        <tissue evidence="2">Whole</tissue>
    </source>
</reference>
<evidence type="ECO:0000256" key="1">
    <source>
        <dbReference type="SAM" id="Coils"/>
    </source>
</evidence>
<comment type="caution">
    <text evidence="2">The sequence shown here is derived from an EMBL/GenBank/DDBJ whole genome shotgun (WGS) entry which is preliminary data.</text>
</comment>
<feature type="non-terminal residue" evidence="2">
    <location>
        <position position="1"/>
    </location>
</feature>
<protein>
    <submittedName>
        <fullName evidence="2">RalBP1-associated Eps domain-containing protein 1</fullName>
    </submittedName>
</protein>
<gene>
    <name evidence="2" type="primary">REPS1_2</name>
    <name evidence="2" type="ORF">SK128_014542</name>
</gene>
<feature type="coiled-coil region" evidence="1">
    <location>
        <begin position="11"/>
        <end position="45"/>
    </location>
</feature>
<dbReference type="Proteomes" id="UP001381693">
    <property type="component" value="Unassembled WGS sequence"/>
</dbReference>
<evidence type="ECO:0000313" key="3">
    <source>
        <dbReference type="Proteomes" id="UP001381693"/>
    </source>
</evidence>
<proteinExistence type="predicted"/>
<dbReference type="AlphaFoldDB" id="A0AAN8XSY8"/>